<protein>
    <submittedName>
        <fullName evidence="1">Uncharacterized protein</fullName>
    </submittedName>
</protein>
<proteinExistence type="predicted"/>
<dbReference type="AlphaFoldDB" id="A0AAE0DL79"/>
<organism evidence="1 2">
    <name type="scientific">Lepraria neglecta</name>
    <dbReference type="NCBI Taxonomy" id="209136"/>
    <lineage>
        <taxon>Eukaryota</taxon>
        <taxon>Fungi</taxon>
        <taxon>Dikarya</taxon>
        <taxon>Ascomycota</taxon>
        <taxon>Pezizomycotina</taxon>
        <taxon>Lecanoromycetes</taxon>
        <taxon>OSLEUM clade</taxon>
        <taxon>Lecanoromycetidae</taxon>
        <taxon>Lecanorales</taxon>
        <taxon>Lecanorineae</taxon>
        <taxon>Stereocaulaceae</taxon>
        <taxon>Lepraria</taxon>
    </lineage>
</organism>
<keyword evidence="2" id="KW-1185">Reference proteome</keyword>
<accession>A0AAE0DL79</accession>
<gene>
    <name evidence="1" type="ORF">OEA41_006784</name>
</gene>
<name>A0AAE0DL79_9LECA</name>
<comment type="caution">
    <text evidence="1">The sequence shown here is derived from an EMBL/GenBank/DDBJ whole genome shotgun (WGS) entry which is preliminary data.</text>
</comment>
<evidence type="ECO:0000313" key="2">
    <source>
        <dbReference type="Proteomes" id="UP001276659"/>
    </source>
</evidence>
<sequence>MSNAERPGRQISFPPLVYLEAKDPYTPYSPTYTPQISYIYTPLDLVSACRWRNENPNIANARVNTTNIFASYHSYIINATSMELKPPPEGLQASMLEELIIKVQEHAGKEGYAVIKKRTKKSYLQILSTRPGCAVIAGEPSGFKYIRRSEEIVAVIRQGLTQQGSIQVRDGNTTITAEPASGRDIQLPQRLATTAQEVEEQEVDTEANAFFTISARGVAVEEVLASKAQRVCLLTLRVAAEVRDSERVLQLLHQEEELHQVFQHGRLQYGSDRAGDVRRIWCF</sequence>
<reference evidence="1" key="1">
    <citation type="submission" date="2022-11" db="EMBL/GenBank/DDBJ databases">
        <title>Chromosomal genome sequence assembly and mating type (MAT) locus characterization of the leprose asexual lichenized fungus Lepraria neglecta (Nyl.) Erichsen.</title>
        <authorList>
            <person name="Allen J.L."/>
            <person name="Pfeffer B."/>
        </authorList>
    </citation>
    <scope>NUCLEOTIDE SEQUENCE</scope>
    <source>
        <strain evidence="1">Allen 5258</strain>
    </source>
</reference>
<dbReference type="Proteomes" id="UP001276659">
    <property type="component" value="Unassembled WGS sequence"/>
</dbReference>
<dbReference type="EMBL" id="JASNWA010000007">
    <property type="protein sequence ID" value="KAK3173455.1"/>
    <property type="molecule type" value="Genomic_DNA"/>
</dbReference>
<evidence type="ECO:0000313" key="1">
    <source>
        <dbReference type="EMBL" id="KAK3173455.1"/>
    </source>
</evidence>